<proteinExistence type="predicted"/>
<keyword evidence="2" id="KW-1185">Reference proteome</keyword>
<sequence length="539" mass="57549">MTDTRTTEISSPVSPLRYGTAVWDRHRSWPWQLTTPFPDMPARTATLRDRVASAEALLTRSSTVRSLRIDHRPIHDYFSTTFERDEAAFSGDGLLGPLLSAAGRLPTLHTLTVGPLGAEVVDQAVAPGMQPLVTLRRLHLRGLRASRATEVAVGAALKAVAPNLVGLTIEGGLLTGPPTWRYPTRGMLVQWLTNLPPALALRELSFGGTLTVADAQALAVWAPAITYLKLRLYETPSEAATALSLLALPRVRRMHLYGQLSHVQALLAGRSLTSVSVTCDGVPSTATNQEPLVEWLLEGAAADVAALSTDLTCERMTLQLFGPTSRLGSSTALRVLVVLPFESAHLPHLARLPHLEHLAMNWTTPANVLAEPAEASALADFPALRSLSVYTFDFDALRPLLRAASRLPPSVATLQLMVDSWPAQGRVVVTNRARKKSVKTSGDGDGASVGRQEKAQDKGMAGGAVAPAGLRRLYFGYLRTDRAADGRASVPADAIFSRRPPGVVLAGELASPPVGWVEPPGGSAIVPAEGWGSGWALQI</sequence>
<dbReference type="Proteomes" id="UP000798662">
    <property type="component" value="Chromosome 2"/>
</dbReference>
<evidence type="ECO:0000313" key="1">
    <source>
        <dbReference type="EMBL" id="KAK1866649.1"/>
    </source>
</evidence>
<dbReference type="EMBL" id="CM020619">
    <property type="protein sequence ID" value="KAK1866649.1"/>
    <property type="molecule type" value="Genomic_DNA"/>
</dbReference>
<evidence type="ECO:0000313" key="2">
    <source>
        <dbReference type="Proteomes" id="UP000798662"/>
    </source>
</evidence>
<accession>A0ACC3C9N0</accession>
<organism evidence="1 2">
    <name type="scientific">Pyropia yezoensis</name>
    <name type="common">Susabi-nori</name>
    <name type="synonym">Porphyra yezoensis</name>
    <dbReference type="NCBI Taxonomy" id="2788"/>
    <lineage>
        <taxon>Eukaryota</taxon>
        <taxon>Rhodophyta</taxon>
        <taxon>Bangiophyceae</taxon>
        <taxon>Bangiales</taxon>
        <taxon>Bangiaceae</taxon>
        <taxon>Pyropia</taxon>
    </lineage>
</organism>
<protein>
    <submittedName>
        <fullName evidence="1">Uncharacterized protein</fullName>
    </submittedName>
</protein>
<name>A0ACC3C9N0_PYRYE</name>
<comment type="caution">
    <text evidence="1">The sequence shown here is derived from an EMBL/GenBank/DDBJ whole genome shotgun (WGS) entry which is preliminary data.</text>
</comment>
<reference evidence="1" key="1">
    <citation type="submission" date="2019-11" db="EMBL/GenBank/DDBJ databases">
        <title>Nori genome reveals adaptations in red seaweeds to the harsh intertidal environment.</title>
        <authorList>
            <person name="Wang D."/>
            <person name="Mao Y."/>
        </authorList>
    </citation>
    <scope>NUCLEOTIDE SEQUENCE</scope>
    <source>
        <tissue evidence="1">Gametophyte</tissue>
    </source>
</reference>
<gene>
    <name evidence="1" type="ORF">I4F81_009165</name>
</gene>